<dbReference type="AlphaFoldDB" id="A0A326RJR7"/>
<sequence>MNKFGGIWTYEKIKIVEKYARAYLEIMKDRPYWKLLYFDGFAGSGDIEVDGVLDEKIIEGAAKRIISIEEPRFFDIYYFVELDKAKAARLEKGLESIKRSGVYVVADDCNKKLLDLAEFLKGKGRAYKALAFVDPCGMEVNWESISALKDLSVDLWILVPTGLGPNRLLARSGKISDSWFLKLERFFGIPKNLIVETFYSVSESIDLFGNKMITTSKNVKAVDKIKVLYTQKIKEVFKFVSNPYELENSTHCIMYHFFLASNNQTAVNIANDIIKKMKNEKYGTNFN</sequence>
<comment type="caution">
    <text evidence="1">The sequence shown here is derived from an EMBL/GenBank/DDBJ whole genome shotgun (WGS) entry which is preliminary data.</text>
</comment>
<evidence type="ECO:0000313" key="2">
    <source>
        <dbReference type="Proteomes" id="UP000248917"/>
    </source>
</evidence>
<accession>A0A326RJR7</accession>
<dbReference type="EMBL" id="QKTX01000031">
    <property type="protein sequence ID" value="PZV75498.1"/>
    <property type="molecule type" value="Genomic_DNA"/>
</dbReference>
<dbReference type="InterPro" id="IPR031009">
    <property type="entry name" value="Tcm_partner"/>
</dbReference>
<keyword evidence="2" id="KW-1185">Reference proteome</keyword>
<dbReference type="RefSeq" id="WP_111395156.1">
    <property type="nucleotide sequence ID" value="NZ_QKTX01000031.1"/>
</dbReference>
<proteinExistence type="predicted"/>
<dbReference type="OrthoDB" id="7838592at2"/>
<protein>
    <submittedName>
        <fullName evidence="1">Three-Cys-motif partner protein</fullName>
    </submittedName>
</protein>
<gene>
    <name evidence="1" type="ORF">CLV31_13111</name>
</gene>
<evidence type="ECO:0000313" key="1">
    <source>
        <dbReference type="EMBL" id="PZV75498.1"/>
    </source>
</evidence>
<reference evidence="1 2" key="1">
    <citation type="submission" date="2018-06" db="EMBL/GenBank/DDBJ databases">
        <title>Genomic Encyclopedia of Archaeal and Bacterial Type Strains, Phase II (KMG-II): from individual species to whole genera.</title>
        <authorList>
            <person name="Goeker M."/>
        </authorList>
    </citation>
    <scope>NUCLEOTIDE SEQUENCE [LARGE SCALE GENOMIC DNA]</scope>
    <source>
        <strain evidence="1 2">T4</strain>
    </source>
</reference>
<dbReference type="Proteomes" id="UP000248917">
    <property type="component" value="Unassembled WGS sequence"/>
</dbReference>
<dbReference type="NCBIfam" id="TIGR04474">
    <property type="entry name" value="tcm_partner"/>
    <property type="match status" value="1"/>
</dbReference>
<name>A0A326RJR7_9BACT</name>
<organism evidence="1 2">
    <name type="scientific">Algoriphagus aquaeductus</name>
    <dbReference type="NCBI Taxonomy" id="475299"/>
    <lineage>
        <taxon>Bacteria</taxon>
        <taxon>Pseudomonadati</taxon>
        <taxon>Bacteroidota</taxon>
        <taxon>Cytophagia</taxon>
        <taxon>Cytophagales</taxon>
        <taxon>Cyclobacteriaceae</taxon>
        <taxon>Algoriphagus</taxon>
    </lineage>
</organism>